<protein>
    <submittedName>
        <fullName evidence="3">2-heptaprenyl-1,4-naphthoquinone methyltransferase MenG</fullName>
    </submittedName>
</protein>
<reference evidence="3 4" key="1">
    <citation type="journal article" date="2019" name="Front. Microbiol.">
        <title>Genomes of Neutrophilic Sulfur-Oxidizing Chemolithoautotrophs Representing 9 Proteobacterial Species From 8 Genera.</title>
        <authorList>
            <person name="Watanabe T."/>
            <person name="Kojima H."/>
            <person name="Umezawa K."/>
            <person name="Hori C."/>
            <person name="Takasuka T.E."/>
            <person name="Kato Y."/>
            <person name="Fukui M."/>
        </authorList>
    </citation>
    <scope>NUCLEOTIDE SEQUENCE [LARGE SCALE GENOMIC DNA]</scope>
    <source>
        <strain evidence="3 4">TTN</strain>
    </source>
</reference>
<dbReference type="InterPro" id="IPR029063">
    <property type="entry name" value="SAM-dependent_MTases_sf"/>
</dbReference>
<dbReference type="Proteomes" id="UP000286806">
    <property type="component" value="Unassembled WGS sequence"/>
</dbReference>
<gene>
    <name evidence="3" type="ORF">SFMTTN_2709</name>
</gene>
<dbReference type="GO" id="GO:0009234">
    <property type="term" value="P:menaquinone biosynthetic process"/>
    <property type="evidence" value="ECO:0007669"/>
    <property type="project" value="UniProtKB-KW"/>
</dbReference>
<keyword evidence="1" id="KW-0474">Menaquinone biosynthesis</keyword>
<sequence length="268" mass="30312">MQQRKQMIRDTFDTVAEDYDHPSLSFFQETAQRMLDYLAPDPAARCLDVATGTGMVALEAAQRLPAGSIIGIDLSSGMLRQAQAKAQARNLHNVAFRQMDLDEMDFANDQFDIVTCSFGLFFIDDMEDAMRRLARTVKPGGQIAISCFMETAFSPFSPAFLSLYEDFGKHVPPLSWKRLANASVIENVYREAGITDITLHHEPLGYALQSEQQWWDIVWNAGFRGLLKQLSEKELVAFKEQHLDRVRTLLRNGETWLDTSVTIAVGRK</sequence>
<name>A0A401JH14_9PROT</name>
<dbReference type="EMBL" id="BGOW01000029">
    <property type="protein sequence ID" value="GBL46883.1"/>
    <property type="molecule type" value="Genomic_DNA"/>
</dbReference>
<dbReference type="GO" id="GO:0032259">
    <property type="term" value="P:methylation"/>
    <property type="evidence" value="ECO:0007669"/>
    <property type="project" value="UniProtKB-KW"/>
</dbReference>
<dbReference type="PANTHER" id="PTHR43591">
    <property type="entry name" value="METHYLTRANSFERASE"/>
    <property type="match status" value="1"/>
</dbReference>
<evidence type="ECO:0000313" key="3">
    <source>
        <dbReference type="EMBL" id="GBL46883.1"/>
    </source>
</evidence>
<dbReference type="AlphaFoldDB" id="A0A401JH14"/>
<dbReference type="InterPro" id="IPR041698">
    <property type="entry name" value="Methyltransf_25"/>
</dbReference>
<dbReference type="Gene3D" id="3.40.50.150">
    <property type="entry name" value="Vaccinia Virus protein VP39"/>
    <property type="match status" value="1"/>
</dbReference>
<organism evidence="3 4">
    <name type="scientific">Sulfuriferula multivorans</name>
    <dbReference type="NCBI Taxonomy" id="1559896"/>
    <lineage>
        <taxon>Bacteria</taxon>
        <taxon>Pseudomonadati</taxon>
        <taxon>Pseudomonadota</taxon>
        <taxon>Betaproteobacteria</taxon>
        <taxon>Nitrosomonadales</taxon>
        <taxon>Sulfuricellaceae</taxon>
        <taxon>Sulfuriferula</taxon>
    </lineage>
</organism>
<dbReference type="Pfam" id="PF13649">
    <property type="entry name" value="Methyltransf_25"/>
    <property type="match status" value="1"/>
</dbReference>
<keyword evidence="3" id="KW-0808">Transferase</keyword>
<feature type="domain" description="Methyltransferase" evidence="2">
    <location>
        <begin position="47"/>
        <end position="141"/>
    </location>
</feature>
<proteinExistence type="predicted"/>
<dbReference type="SUPFAM" id="SSF53335">
    <property type="entry name" value="S-adenosyl-L-methionine-dependent methyltransferases"/>
    <property type="match status" value="1"/>
</dbReference>
<comment type="caution">
    <text evidence="3">The sequence shown here is derived from an EMBL/GenBank/DDBJ whole genome shotgun (WGS) entry which is preliminary data.</text>
</comment>
<dbReference type="InterPro" id="IPR004033">
    <property type="entry name" value="UbiE/COQ5_MeTrFase"/>
</dbReference>
<dbReference type="GO" id="GO:0008168">
    <property type="term" value="F:methyltransferase activity"/>
    <property type="evidence" value="ECO:0007669"/>
    <property type="project" value="UniProtKB-KW"/>
</dbReference>
<dbReference type="PROSITE" id="PS51608">
    <property type="entry name" value="SAM_MT_UBIE"/>
    <property type="match status" value="1"/>
</dbReference>
<evidence type="ECO:0000256" key="1">
    <source>
        <dbReference type="ARBA" id="ARBA00022428"/>
    </source>
</evidence>
<keyword evidence="4" id="KW-1185">Reference proteome</keyword>
<dbReference type="CDD" id="cd02440">
    <property type="entry name" value="AdoMet_MTases"/>
    <property type="match status" value="1"/>
</dbReference>
<evidence type="ECO:0000259" key="2">
    <source>
        <dbReference type="Pfam" id="PF13649"/>
    </source>
</evidence>
<evidence type="ECO:0000313" key="4">
    <source>
        <dbReference type="Proteomes" id="UP000286806"/>
    </source>
</evidence>
<keyword evidence="3" id="KW-0489">Methyltransferase</keyword>
<accession>A0A401JH14</accession>